<comment type="subcellular location">
    <subcellularLocation>
        <location evidence="2">Chromosome</location>
        <location evidence="2">Centromere</location>
    </subcellularLocation>
    <subcellularLocation>
        <location evidence="1">Nucleus</location>
    </subcellularLocation>
</comment>
<gene>
    <name evidence="12" type="ORF">WOLCODRAFT_98569</name>
</gene>
<evidence type="ECO:0000256" key="1">
    <source>
        <dbReference type="ARBA" id="ARBA00004123"/>
    </source>
</evidence>
<keyword evidence="7" id="KW-0539">Nucleus</keyword>
<feature type="compositionally biased region" description="Low complexity" evidence="10">
    <location>
        <begin position="292"/>
        <end position="305"/>
    </location>
</feature>
<evidence type="ECO:0000313" key="13">
    <source>
        <dbReference type="Proteomes" id="UP000218811"/>
    </source>
</evidence>
<dbReference type="GO" id="GO:0032133">
    <property type="term" value="C:chromosome passenger complex"/>
    <property type="evidence" value="ECO:0007669"/>
    <property type="project" value="TreeGrafter"/>
</dbReference>
<dbReference type="EMBL" id="KB468053">
    <property type="protein sequence ID" value="PCH40246.1"/>
    <property type="molecule type" value="Genomic_DNA"/>
</dbReference>
<keyword evidence="13" id="KW-1185">Reference proteome</keyword>
<dbReference type="PANTHER" id="PTHR16040:SF7">
    <property type="entry name" value="AUSTRALIN, ISOFORM A-RELATED"/>
    <property type="match status" value="1"/>
</dbReference>
<dbReference type="OrthoDB" id="2392550at2759"/>
<evidence type="ECO:0000259" key="11">
    <source>
        <dbReference type="Pfam" id="PF10444"/>
    </source>
</evidence>
<keyword evidence="4" id="KW-0158">Chromosome</keyword>
<feature type="compositionally biased region" description="Low complexity" evidence="10">
    <location>
        <begin position="172"/>
        <end position="189"/>
    </location>
</feature>
<keyword evidence="5" id="KW-0132">Cell division</keyword>
<evidence type="ECO:0000313" key="12">
    <source>
        <dbReference type="EMBL" id="PCH40246.1"/>
    </source>
</evidence>
<proteinExistence type="inferred from homology"/>
<feature type="compositionally biased region" description="Basic and acidic residues" evidence="10">
    <location>
        <begin position="89"/>
        <end position="111"/>
    </location>
</feature>
<keyword evidence="6" id="KW-0498">Mitosis</keyword>
<dbReference type="OMA" id="RWPRKDE"/>
<evidence type="ECO:0000256" key="8">
    <source>
        <dbReference type="ARBA" id="ARBA00023306"/>
    </source>
</evidence>
<evidence type="ECO:0000256" key="3">
    <source>
        <dbReference type="ARBA" id="ARBA00009914"/>
    </source>
</evidence>
<evidence type="ECO:0000256" key="2">
    <source>
        <dbReference type="ARBA" id="ARBA00004584"/>
    </source>
</evidence>
<dbReference type="Proteomes" id="UP000218811">
    <property type="component" value="Unassembled WGS sequence"/>
</dbReference>
<feature type="region of interest" description="Disordered" evidence="10">
    <location>
        <begin position="89"/>
        <end position="331"/>
    </location>
</feature>
<accession>A0A2H3JDG4</accession>
<evidence type="ECO:0000256" key="10">
    <source>
        <dbReference type="SAM" id="MobiDB-lite"/>
    </source>
</evidence>
<dbReference type="GO" id="GO:0000775">
    <property type="term" value="C:chromosome, centromeric region"/>
    <property type="evidence" value="ECO:0007669"/>
    <property type="project" value="UniProtKB-SubCell"/>
</dbReference>
<dbReference type="GO" id="GO:0000070">
    <property type="term" value="P:mitotic sister chromatid segregation"/>
    <property type="evidence" value="ECO:0007669"/>
    <property type="project" value="TreeGrafter"/>
</dbReference>
<organism evidence="12 13">
    <name type="scientific">Wolfiporia cocos (strain MD-104)</name>
    <name type="common">Brown rot fungus</name>
    <dbReference type="NCBI Taxonomy" id="742152"/>
    <lineage>
        <taxon>Eukaryota</taxon>
        <taxon>Fungi</taxon>
        <taxon>Dikarya</taxon>
        <taxon>Basidiomycota</taxon>
        <taxon>Agaricomycotina</taxon>
        <taxon>Agaricomycetes</taxon>
        <taxon>Polyporales</taxon>
        <taxon>Phaeolaceae</taxon>
        <taxon>Wolfiporia</taxon>
    </lineage>
</organism>
<dbReference type="PANTHER" id="PTHR16040">
    <property type="entry name" value="AUSTRALIN, ISOFORM A-RELATED"/>
    <property type="match status" value="1"/>
</dbReference>
<dbReference type="GO" id="GO:0005634">
    <property type="term" value="C:nucleus"/>
    <property type="evidence" value="ECO:0007669"/>
    <property type="project" value="UniProtKB-SubCell"/>
</dbReference>
<dbReference type="STRING" id="742152.A0A2H3JDG4"/>
<feature type="compositionally biased region" description="Acidic residues" evidence="10">
    <location>
        <begin position="269"/>
        <end position="281"/>
    </location>
</feature>
<name>A0A2H3JDG4_WOLCO</name>
<dbReference type="InterPro" id="IPR018851">
    <property type="entry name" value="Borealin_N"/>
</dbReference>
<evidence type="ECO:0000256" key="6">
    <source>
        <dbReference type="ARBA" id="ARBA00022776"/>
    </source>
</evidence>
<dbReference type="AlphaFoldDB" id="A0A2H3JDG4"/>
<dbReference type="GO" id="GO:0051301">
    <property type="term" value="P:cell division"/>
    <property type="evidence" value="ECO:0007669"/>
    <property type="project" value="UniProtKB-KW"/>
</dbReference>
<reference evidence="12 13" key="1">
    <citation type="journal article" date="2012" name="Science">
        <title>The Paleozoic origin of enzymatic lignin decomposition reconstructed from 31 fungal genomes.</title>
        <authorList>
            <person name="Floudas D."/>
            <person name="Binder M."/>
            <person name="Riley R."/>
            <person name="Barry K."/>
            <person name="Blanchette R.A."/>
            <person name="Henrissat B."/>
            <person name="Martinez A.T."/>
            <person name="Otillar R."/>
            <person name="Spatafora J.W."/>
            <person name="Yadav J.S."/>
            <person name="Aerts A."/>
            <person name="Benoit I."/>
            <person name="Boyd A."/>
            <person name="Carlson A."/>
            <person name="Copeland A."/>
            <person name="Coutinho P.M."/>
            <person name="de Vries R.P."/>
            <person name="Ferreira P."/>
            <person name="Findley K."/>
            <person name="Foster B."/>
            <person name="Gaskell J."/>
            <person name="Glotzer D."/>
            <person name="Gorecki P."/>
            <person name="Heitman J."/>
            <person name="Hesse C."/>
            <person name="Hori C."/>
            <person name="Igarashi K."/>
            <person name="Jurgens J.A."/>
            <person name="Kallen N."/>
            <person name="Kersten P."/>
            <person name="Kohler A."/>
            <person name="Kuees U."/>
            <person name="Kumar T.K.A."/>
            <person name="Kuo A."/>
            <person name="LaButti K."/>
            <person name="Larrondo L.F."/>
            <person name="Lindquist E."/>
            <person name="Ling A."/>
            <person name="Lombard V."/>
            <person name="Lucas S."/>
            <person name="Lundell T."/>
            <person name="Martin R."/>
            <person name="McLaughlin D.J."/>
            <person name="Morgenstern I."/>
            <person name="Morin E."/>
            <person name="Murat C."/>
            <person name="Nagy L.G."/>
            <person name="Nolan M."/>
            <person name="Ohm R.A."/>
            <person name="Patyshakuliyeva A."/>
            <person name="Rokas A."/>
            <person name="Ruiz-Duenas F.J."/>
            <person name="Sabat G."/>
            <person name="Salamov A."/>
            <person name="Samejima M."/>
            <person name="Schmutz J."/>
            <person name="Slot J.C."/>
            <person name="St John F."/>
            <person name="Stenlid J."/>
            <person name="Sun H."/>
            <person name="Sun S."/>
            <person name="Syed K."/>
            <person name="Tsang A."/>
            <person name="Wiebenga A."/>
            <person name="Young D."/>
            <person name="Pisabarro A."/>
            <person name="Eastwood D.C."/>
            <person name="Martin F."/>
            <person name="Cullen D."/>
            <person name="Grigoriev I.V."/>
            <person name="Hibbett D.S."/>
        </authorList>
    </citation>
    <scope>NUCLEOTIDE SEQUENCE [LARGE SCALE GENOMIC DNA]</scope>
    <source>
        <strain evidence="12 13">MD-104</strain>
    </source>
</reference>
<protein>
    <recommendedName>
        <fullName evidence="11">Borealin N-terminal domain-containing protein</fullName>
    </recommendedName>
</protein>
<dbReference type="GO" id="GO:0051233">
    <property type="term" value="C:spindle midzone"/>
    <property type="evidence" value="ECO:0007669"/>
    <property type="project" value="TreeGrafter"/>
</dbReference>
<evidence type="ECO:0000256" key="4">
    <source>
        <dbReference type="ARBA" id="ARBA00022454"/>
    </source>
</evidence>
<evidence type="ECO:0000256" key="7">
    <source>
        <dbReference type="ARBA" id="ARBA00023242"/>
    </source>
</evidence>
<feature type="domain" description="Borealin N-terminal" evidence="11">
    <location>
        <begin position="15"/>
        <end position="69"/>
    </location>
</feature>
<sequence>MPGTPPQQRRYTAEEKEQLLANLDLEVEHRARQFEEWLADTLENFRMRQEGLILRVPRDVRGITLREFARYGGDVQECVRGLRRARLGAEEPAPDRSTRKRKWVAEQDAKAESSAQAAAREAEAESSRGVKSARTVIATTATPKKKVGYPSGLGSAQRPRFAVPKTPGTRIPSAAMASPSPHRAAASRPTHLPRIPPRATTPSKLPTPSEPLHTKLARPPSVNVFNPSLPLSQPRWPRKDESMLSVNGSPLKNPFQLGLDGYLKTVAGDDGDGGPESEGNEGESARKRPRLQKSSIIIRQSSLSQPHSRANSNSTANTGGSRAEDVQNGEDAQNSALPALSALVSVPTLDGHVLEFDPWQTSPAEIDALQAISDDAKQQAKEDMARLIQAAVERWKIS</sequence>
<comment type="similarity">
    <text evidence="3">Belongs to the borealin family.</text>
</comment>
<feature type="compositionally biased region" description="Polar residues" evidence="10">
    <location>
        <begin position="306"/>
        <end position="320"/>
    </location>
</feature>
<evidence type="ECO:0000256" key="9">
    <source>
        <dbReference type="ARBA" id="ARBA00023328"/>
    </source>
</evidence>
<keyword evidence="8" id="KW-0131">Cell cycle</keyword>
<evidence type="ECO:0000256" key="5">
    <source>
        <dbReference type="ARBA" id="ARBA00022618"/>
    </source>
</evidence>
<dbReference type="InterPro" id="IPR018867">
    <property type="entry name" value="Cell_div_borealin"/>
</dbReference>
<keyword evidence="9" id="KW-0137">Centromere</keyword>
<dbReference type="Pfam" id="PF10444">
    <property type="entry name" value="Nbl1_Borealin_N"/>
    <property type="match status" value="1"/>
</dbReference>